<dbReference type="EMBL" id="JAXLPB010000001">
    <property type="protein sequence ID" value="MDY8108013.1"/>
    <property type="molecule type" value="Genomic_DNA"/>
</dbReference>
<dbReference type="PIRSF" id="PIRSF035865">
    <property type="entry name" value="UCP035865"/>
    <property type="match status" value="1"/>
</dbReference>
<reference evidence="1 2" key="1">
    <citation type="submission" date="2023-12" db="EMBL/GenBank/DDBJ databases">
        <title>Description of Novel Strain Fulvimarina sp. 2208YS6-2-32 isolated from Uroteuthis (Photololigo) edulis.</title>
        <authorList>
            <person name="Park J.-S."/>
        </authorList>
    </citation>
    <scope>NUCLEOTIDE SEQUENCE [LARGE SCALE GENOMIC DNA]</scope>
    <source>
        <strain evidence="1 2">2208YS6-2-32</strain>
    </source>
</reference>
<dbReference type="InterPro" id="IPR019285">
    <property type="entry name" value="DUF2336"/>
</dbReference>
<gene>
    <name evidence="1" type="ORF">U0C82_02465</name>
</gene>
<proteinExistence type="predicted"/>
<comment type="caution">
    <text evidence="1">The sequence shown here is derived from an EMBL/GenBank/DDBJ whole genome shotgun (WGS) entry which is preliminary data.</text>
</comment>
<keyword evidence="2" id="KW-1185">Reference proteome</keyword>
<dbReference type="Pfam" id="PF10098">
    <property type="entry name" value="DUF2336"/>
    <property type="match status" value="1"/>
</dbReference>
<dbReference type="RefSeq" id="WP_322185465.1">
    <property type="nucleotide sequence ID" value="NZ_JAXLPB010000001.1"/>
</dbReference>
<accession>A0ABU5HXZ5</accession>
<organism evidence="1 2">
    <name type="scientific">Fulvimarina uroteuthidis</name>
    <dbReference type="NCBI Taxonomy" id="3098149"/>
    <lineage>
        <taxon>Bacteria</taxon>
        <taxon>Pseudomonadati</taxon>
        <taxon>Pseudomonadota</taxon>
        <taxon>Alphaproteobacteria</taxon>
        <taxon>Hyphomicrobiales</taxon>
        <taxon>Aurantimonadaceae</taxon>
        <taxon>Fulvimarina</taxon>
    </lineage>
</organism>
<sequence>MAQETAASWCDAAPAGQRAEWAGRLARALIDGMTPKADRDDIEAILFQIAGDPAASVRRSLAVAVAEAPDVPKRLIKQLARDTDSVAAPVIMGSSHLDDTDLIELVLTAREKPLQAVLRRATLSCAVCAAIAGLGTNALILDLLDHPHADIGPDTLRGIAEAFGHVAEIRGALFDRADLPATIRQALMKTASQAVAASPLAQLALGARQSARVGEEACHRGTAAIVGNAPRGERARLIDDLVAADQLSPAVMLRLACSGLLEALTEALSRLSGVAPRRVRAVLVEGRRIPFVALCARAGLPDASVPILFHAVDVWRLADERGEPLHAAEVAARVMGRMRDDLSDGETRTLEPALAFLRGLAREMASPVAPLDSAPAIAA</sequence>
<evidence type="ECO:0000313" key="2">
    <source>
        <dbReference type="Proteomes" id="UP001294412"/>
    </source>
</evidence>
<protein>
    <submittedName>
        <fullName evidence="1">DUF2336 domain-containing protein</fullName>
    </submittedName>
</protein>
<evidence type="ECO:0000313" key="1">
    <source>
        <dbReference type="EMBL" id="MDY8108013.1"/>
    </source>
</evidence>
<name>A0ABU5HXZ5_9HYPH</name>
<dbReference type="Proteomes" id="UP001294412">
    <property type="component" value="Unassembled WGS sequence"/>
</dbReference>
<dbReference type="InterPro" id="IPR014598">
    <property type="entry name" value="UCP035865"/>
</dbReference>